<dbReference type="GO" id="GO:0005737">
    <property type="term" value="C:cytoplasm"/>
    <property type="evidence" value="ECO:0007669"/>
    <property type="project" value="TreeGrafter"/>
</dbReference>
<keyword evidence="5" id="KW-1185">Reference proteome</keyword>
<accession>A0AAN7A7E8</accession>
<comment type="caution">
    <text evidence="4">The sequence shown here is derived from an EMBL/GenBank/DDBJ whole genome shotgun (WGS) entry which is preliminary data.</text>
</comment>
<dbReference type="Proteomes" id="UP001302321">
    <property type="component" value="Unassembled WGS sequence"/>
</dbReference>
<reference evidence="4" key="1">
    <citation type="journal article" date="2023" name="Mol. Phylogenet. Evol.">
        <title>Genome-scale phylogeny and comparative genomics of the fungal order Sordariales.</title>
        <authorList>
            <person name="Hensen N."/>
            <person name="Bonometti L."/>
            <person name="Westerberg I."/>
            <person name="Brannstrom I.O."/>
            <person name="Guillou S."/>
            <person name="Cros-Aarteil S."/>
            <person name="Calhoun S."/>
            <person name="Haridas S."/>
            <person name="Kuo A."/>
            <person name="Mondo S."/>
            <person name="Pangilinan J."/>
            <person name="Riley R."/>
            <person name="LaButti K."/>
            <person name="Andreopoulos B."/>
            <person name="Lipzen A."/>
            <person name="Chen C."/>
            <person name="Yan M."/>
            <person name="Daum C."/>
            <person name="Ng V."/>
            <person name="Clum A."/>
            <person name="Steindorff A."/>
            <person name="Ohm R.A."/>
            <person name="Martin F."/>
            <person name="Silar P."/>
            <person name="Natvig D.O."/>
            <person name="Lalanne C."/>
            <person name="Gautier V."/>
            <person name="Ament-Velasquez S.L."/>
            <person name="Kruys A."/>
            <person name="Hutchinson M.I."/>
            <person name="Powell A.J."/>
            <person name="Barry K."/>
            <person name="Miller A.N."/>
            <person name="Grigoriev I.V."/>
            <person name="Debuchy R."/>
            <person name="Gladieux P."/>
            <person name="Hiltunen Thoren M."/>
            <person name="Johannesson H."/>
        </authorList>
    </citation>
    <scope>NUCLEOTIDE SEQUENCE</scope>
    <source>
        <strain evidence="4">CBS 892.96</strain>
    </source>
</reference>
<feature type="compositionally biased region" description="Polar residues" evidence="2">
    <location>
        <begin position="282"/>
        <end position="292"/>
    </location>
</feature>
<feature type="region of interest" description="Disordered" evidence="2">
    <location>
        <begin position="196"/>
        <end position="220"/>
    </location>
</feature>
<evidence type="ECO:0000313" key="5">
    <source>
        <dbReference type="Proteomes" id="UP001302321"/>
    </source>
</evidence>
<protein>
    <recommendedName>
        <fullName evidence="3">Transcription factor Iwr1 domain-containing protein</fullName>
    </recommendedName>
</protein>
<evidence type="ECO:0000256" key="2">
    <source>
        <dbReference type="SAM" id="MobiDB-lite"/>
    </source>
</evidence>
<sequence>MSFEHRRPDPLFSRQAGGLGSIKKEALDQAPSGFLQLTSPIAVVTAHSNTPRIRSRPRQRTICSVPTMAALPPDTIQVKRKRGIDDAPVDFLRVDRSKRYRIISEEVGWVYQRKQVAVQQEKKGKQDANPAVPTIVPTKEGDEKRLNRPKKTPKAPSTNASTTLEPVPALAPTAVLAPGAADLSDPTVNLRKFHLSRPNSAQPSAGVTKKRGATAVFVERGPKRQKSAILTPQVVKDILEQPNTTPSSHYSSPIEDSSSSSQGQYTRPVVYKRPGTRPRNKASASESGTTSKPAVPPSMHSRAANMDELSRVMDTWTLGEISKNLDRVDQLNAKSKSSPAKPRFQPKAPKLRYHERHPTENVAQQQRAKEQAAAAVAATSTSSMDIDIIDTSDDDDYVIETYERVPAERLRDQVVPAHRVGLLVFDNEPDIADFFYGNDDETDDEFPEDEDDENAENYYAHEYPDEDLEWDDEFDHNAYQYAAQNLSDNEEWDERDFADEAWDASDTVKNF</sequence>
<dbReference type="PANTHER" id="PTHR28063">
    <property type="entry name" value="RNA POLYMERASE II NUCLEAR LOCALIZATION PROTEIN IWR1"/>
    <property type="match status" value="1"/>
</dbReference>
<dbReference type="InterPro" id="IPR040150">
    <property type="entry name" value="Iwr1"/>
</dbReference>
<dbReference type="InterPro" id="IPR013883">
    <property type="entry name" value="TF_Iwr1_dom"/>
</dbReference>
<feature type="region of interest" description="Disordered" evidence="2">
    <location>
        <begin position="121"/>
        <end position="166"/>
    </location>
</feature>
<proteinExistence type="inferred from homology"/>
<dbReference type="GO" id="GO:0006606">
    <property type="term" value="P:protein import into nucleus"/>
    <property type="evidence" value="ECO:0007669"/>
    <property type="project" value="InterPro"/>
</dbReference>
<dbReference type="EMBL" id="MU866209">
    <property type="protein sequence ID" value="KAK4176094.1"/>
    <property type="molecule type" value="Genomic_DNA"/>
</dbReference>
<name>A0AAN7A7E8_9PEZI</name>
<evidence type="ECO:0000259" key="3">
    <source>
        <dbReference type="Pfam" id="PF08574"/>
    </source>
</evidence>
<feature type="compositionally biased region" description="Low complexity" evidence="2">
    <location>
        <begin position="247"/>
        <end position="261"/>
    </location>
</feature>
<dbReference type="Pfam" id="PF08574">
    <property type="entry name" value="Iwr1"/>
    <property type="match status" value="1"/>
</dbReference>
<organism evidence="4 5">
    <name type="scientific">Triangularia setosa</name>
    <dbReference type="NCBI Taxonomy" id="2587417"/>
    <lineage>
        <taxon>Eukaryota</taxon>
        <taxon>Fungi</taxon>
        <taxon>Dikarya</taxon>
        <taxon>Ascomycota</taxon>
        <taxon>Pezizomycotina</taxon>
        <taxon>Sordariomycetes</taxon>
        <taxon>Sordariomycetidae</taxon>
        <taxon>Sordariales</taxon>
        <taxon>Podosporaceae</taxon>
        <taxon>Triangularia</taxon>
    </lineage>
</organism>
<evidence type="ECO:0000313" key="4">
    <source>
        <dbReference type="EMBL" id="KAK4176094.1"/>
    </source>
</evidence>
<reference evidence="4" key="2">
    <citation type="submission" date="2023-05" db="EMBL/GenBank/DDBJ databases">
        <authorList>
            <consortium name="Lawrence Berkeley National Laboratory"/>
            <person name="Steindorff A."/>
            <person name="Hensen N."/>
            <person name="Bonometti L."/>
            <person name="Westerberg I."/>
            <person name="Brannstrom I.O."/>
            <person name="Guillou S."/>
            <person name="Cros-Aarteil S."/>
            <person name="Calhoun S."/>
            <person name="Haridas S."/>
            <person name="Kuo A."/>
            <person name="Mondo S."/>
            <person name="Pangilinan J."/>
            <person name="Riley R."/>
            <person name="Labutti K."/>
            <person name="Andreopoulos B."/>
            <person name="Lipzen A."/>
            <person name="Chen C."/>
            <person name="Yanf M."/>
            <person name="Daum C."/>
            <person name="Ng V."/>
            <person name="Clum A."/>
            <person name="Ohm R."/>
            <person name="Martin F."/>
            <person name="Silar P."/>
            <person name="Natvig D."/>
            <person name="Lalanne C."/>
            <person name="Gautier V."/>
            <person name="Ament-Velasquez S.L."/>
            <person name="Kruys A."/>
            <person name="Hutchinson M.I."/>
            <person name="Powell A.J."/>
            <person name="Barry K."/>
            <person name="Miller A.N."/>
            <person name="Grigoriev I.V."/>
            <person name="Debuchy R."/>
            <person name="Gladieux P."/>
            <person name="Thoren M.H."/>
            <person name="Johannesson H."/>
        </authorList>
    </citation>
    <scope>NUCLEOTIDE SEQUENCE</scope>
    <source>
        <strain evidence="4">CBS 892.96</strain>
    </source>
</reference>
<feature type="region of interest" description="Disordered" evidence="2">
    <location>
        <begin position="327"/>
        <end position="346"/>
    </location>
</feature>
<feature type="domain" description="Transcription factor Iwr1" evidence="3">
    <location>
        <begin position="395"/>
        <end position="467"/>
    </location>
</feature>
<comment type="similarity">
    <text evidence="1">Belongs to the IWR1/SLC7A6OS family.</text>
</comment>
<dbReference type="AlphaFoldDB" id="A0AAN7A7E8"/>
<gene>
    <name evidence="4" type="ORF">QBC36DRAFT_330055</name>
</gene>
<evidence type="ECO:0000256" key="1">
    <source>
        <dbReference type="ARBA" id="ARBA00010218"/>
    </source>
</evidence>
<dbReference type="PANTHER" id="PTHR28063:SF1">
    <property type="entry name" value="RNA POLYMERASE II NUCLEAR LOCALIZATION PROTEIN IWR1"/>
    <property type="match status" value="1"/>
</dbReference>
<feature type="region of interest" description="Disordered" evidence="2">
    <location>
        <begin position="241"/>
        <end position="300"/>
    </location>
</feature>